<keyword evidence="1" id="KW-0732">Signal</keyword>
<keyword evidence="3" id="KW-1185">Reference proteome</keyword>
<evidence type="ECO:0000256" key="1">
    <source>
        <dbReference type="SAM" id="SignalP"/>
    </source>
</evidence>
<feature type="signal peptide" evidence="1">
    <location>
        <begin position="1"/>
        <end position="16"/>
    </location>
</feature>
<accession>A0A147GSR0</accession>
<gene>
    <name evidence="2" type="ORF">NS331_13790</name>
</gene>
<dbReference type="AlphaFoldDB" id="A0A147GSR0"/>
<comment type="caution">
    <text evidence="2">The sequence shown here is derived from an EMBL/GenBank/DDBJ whole genome shotgun (WGS) entry which is preliminary data.</text>
</comment>
<reference evidence="2 3" key="1">
    <citation type="journal article" date="2016" name="Front. Microbiol.">
        <title>Genomic Resource of Rice Seed Associated Bacteria.</title>
        <authorList>
            <person name="Midha S."/>
            <person name="Bansal K."/>
            <person name="Sharma S."/>
            <person name="Kumar N."/>
            <person name="Patil P.P."/>
            <person name="Chaudhry V."/>
            <person name="Patil P.B."/>
        </authorList>
    </citation>
    <scope>NUCLEOTIDE SEQUENCE [LARGE SCALE GENOMIC DNA]</scope>
    <source>
        <strain evidence="2 3">NS331</strain>
    </source>
</reference>
<protein>
    <recommendedName>
        <fullName evidence="4">Fimbrial protein</fullName>
    </recommendedName>
</protein>
<dbReference type="Proteomes" id="UP000072741">
    <property type="component" value="Unassembled WGS sequence"/>
</dbReference>
<proteinExistence type="predicted"/>
<name>A0A147GSR0_9BURK</name>
<feature type="chain" id="PRO_5007546577" description="Fimbrial protein" evidence="1">
    <location>
        <begin position="17"/>
        <end position="189"/>
    </location>
</feature>
<sequence length="189" mass="19117">MLVLVAAATAAPAAMATCTMSVSPNDLDFGNKSYMPLPDSQEVSGYKQVGVKTAMLIVACDDGAATRDVMVQALPGQRGDLFAWSPTVQTSPDPAPGALRVAVLQARAGDGSVVPLRYVPNSGTGQGGTTAGPLLLTGPGTLVLDLNGVSASARGAVGVQVQVQTLLKSSGFAPTGATPFTARLDFQTQ</sequence>
<evidence type="ECO:0008006" key="4">
    <source>
        <dbReference type="Google" id="ProtNLM"/>
    </source>
</evidence>
<dbReference type="EMBL" id="LDSL01000081">
    <property type="protein sequence ID" value="KTT20547.1"/>
    <property type="molecule type" value="Genomic_DNA"/>
</dbReference>
<evidence type="ECO:0000313" key="3">
    <source>
        <dbReference type="Proteomes" id="UP000072741"/>
    </source>
</evidence>
<organism evidence="2 3">
    <name type="scientific">Pseudacidovorax intermedius</name>
    <dbReference type="NCBI Taxonomy" id="433924"/>
    <lineage>
        <taxon>Bacteria</taxon>
        <taxon>Pseudomonadati</taxon>
        <taxon>Pseudomonadota</taxon>
        <taxon>Betaproteobacteria</taxon>
        <taxon>Burkholderiales</taxon>
        <taxon>Comamonadaceae</taxon>
        <taxon>Pseudacidovorax</taxon>
    </lineage>
</organism>
<evidence type="ECO:0000313" key="2">
    <source>
        <dbReference type="EMBL" id="KTT20547.1"/>
    </source>
</evidence>